<accession>A0A0C3CX92</accession>
<name>A0A0C3CX92_OIDMZ</name>
<evidence type="ECO:0008006" key="6">
    <source>
        <dbReference type="Google" id="ProtNLM"/>
    </source>
</evidence>
<dbReference type="Proteomes" id="UP000054321">
    <property type="component" value="Unassembled WGS sequence"/>
</dbReference>
<proteinExistence type="predicted"/>
<reference evidence="4 5" key="1">
    <citation type="submission" date="2014-04" db="EMBL/GenBank/DDBJ databases">
        <authorList>
            <consortium name="DOE Joint Genome Institute"/>
            <person name="Kuo A."/>
            <person name="Martino E."/>
            <person name="Perotto S."/>
            <person name="Kohler A."/>
            <person name="Nagy L.G."/>
            <person name="Floudas D."/>
            <person name="Copeland A."/>
            <person name="Barry K.W."/>
            <person name="Cichocki N."/>
            <person name="Veneault-Fourrey C."/>
            <person name="LaButti K."/>
            <person name="Lindquist E.A."/>
            <person name="Lipzen A."/>
            <person name="Lundell T."/>
            <person name="Morin E."/>
            <person name="Murat C."/>
            <person name="Sun H."/>
            <person name="Tunlid A."/>
            <person name="Henrissat B."/>
            <person name="Grigoriev I.V."/>
            <person name="Hibbett D.S."/>
            <person name="Martin F."/>
            <person name="Nordberg H.P."/>
            <person name="Cantor M.N."/>
            <person name="Hua S.X."/>
        </authorList>
    </citation>
    <scope>NUCLEOTIDE SEQUENCE [LARGE SCALE GENOMIC DNA]</scope>
    <source>
        <strain evidence="4 5">Zn</strain>
    </source>
</reference>
<dbReference type="Pfam" id="PF13738">
    <property type="entry name" value="Pyr_redox_3"/>
    <property type="match status" value="1"/>
</dbReference>
<dbReference type="SUPFAM" id="SSF51905">
    <property type="entry name" value="FAD/NAD(P)-binding domain"/>
    <property type="match status" value="2"/>
</dbReference>
<organism evidence="4 5">
    <name type="scientific">Oidiodendron maius (strain Zn)</name>
    <dbReference type="NCBI Taxonomy" id="913774"/>
    <lineage>
        <taxon>Eukaryota</taxon>
        <taxon>Fungi</taxon>
        <taxon>Dikarya</taxon>
        <taxon>Ascomycota</taxon>
        <taxon>Pezizomycotina</taxon>
        <taxon>Leotiomycetes</taxon>
        <taxon>Leotiomycetes incertae sedis</taxon>
        <taxon>Myxotrichaceae</taxon>
        <taxon>Oidiodendron</taxon>
    </lineage>
</organism>
<protein>
    <recommendedName>
        <fullName evidence="6">L-ornithine N(5)-oxygenase</fullName>
    </recommendedName>
</protein>
<dbReference type="InterPro" id="IPR036188">
    <property type="entry name" value="FAD/NAD-bd_sf"/>
</dbReference>
<sequence length="584" mass="65503">MENLKEIDLLIVGAGLHGLAMAKTYRQVHPDGDFLVVDKAKSIGGSWAKERLYPGLKTNNVFGSYEFGDFPMIPERYGANPLGHIPGGVVHTYFCDVAAHYGIDSRLCFETTVQSATLREDTRWLITLETNSESYKGVTTIVAAKLVIATGITSEPYVPVFPGQEDFGAPILHSKQLRSQADNLASCKNIVVLGGNKSAWDVCYSAALSGSHVHMVIRPSGGGPSYLWPRSFSWGPFNLSLAILSATRLFLPFDPTRYGKAGLSTWLRYFLHRTSVGNKICQYFWSRLDSHIKNLNGYSAHPELQKLEPWTTPFWMGNSLSIHNYDTNWFDFIREGKISIHIADLTFLSKGRVHLSTKKVVDTDALVCCTGWKTDSNIQFGPPPLTAGGSFRTIAMGTDLESMSAARKIINNVHYLSTLPRRTANAPVIQDRNSHYPISSSQLYRMVVPSQRAFLEQKNIAFIGLHSSIHAVLVAQAQALWITAFFQDKVKHLSPWNIDFEAVNYNTILDGVYEKLRRPKESGGAAGKYPDLVFDSLPYVDTLLTDLGLPHNRKSNWWKEIFEVYLPRDYRGITEEWKKKELDN</sequence>
<dbReference type="STRING" id="913774.A0A0C3CX92"/>
<evidence type="ECO:0000256" key="1">
    <source>
        <dbReference type="ARBA" id="ARBA00022630"/>
    </source>
</evidence>
<evidence type="ECO:0000313" key="4">
    <source>
        <dbReference type="EMBL" id="KIM94312.1"/>
    </source>
</evidence>
<keyword evidence="3" id="KW-0560">Oxidoreductase</keyword>
<dbReference type="EMBL" id="KN832890">
    <property type="protein sequence ID" value="KIM94312.1"/>
    <property type="molecule type" value="Genomic_DNA"/>
</dbReference>
<keyword evidence="1" id="KW-0285">Flavoprotein</keyword>
<reference evidence="5" key="2">
    <citation type="submission" date="2015-01" db="EMBL/GenBank/DDBJ databases">
        <title>Evolutionary Origins and Diversification of the Mycorrhizal Mutualists.</title>
        <authorList>
            <consortium name="DOE Joint Genome Institute"/>
            <consortium name="Mycorrhizal Genomics Consortium"/>
            <person name="Kohler A."/>
            <person name="Kuo A."/>
            <person name="Nagy L.G."/>
            <person name="Floudas D."/>
            <person name="Copeland A."/>
            <person name="Barry K.W."/>
            <person name="Cichocki N."/>
            <person name="Veneault-Fourrey C."/>
            <person name="LaButti K."/>
            <person name="Lindquist E.A."/>
            <person name="Lipzen A."/>
            <person name="Lundell T."/>
            <person name="Morin E."/>
            <person name="Murat C."/>
            <person name="Riley R."/>
            <person name="Ohm R."/>
            <person name="Sun H."/>
            <person name="Tunlid A."/>
            <person name="Henrissat B."/>
            <person name="Grigoriev I.V."/>
            <person name="Hibbett D.S."/>
            <person name="Martin F."/>
        </authorList>
    </citation>
    <scope>NUCLEOTIDE SEQUENCE [LARGE SCALE GENOMIC DNA]</scope>
    <source>
        <strain evidence="5">Zn</strain>
    </source>
</reference>
<evidence type="ECO:0000313" key="5">
    <source>
        <dbReference type="Proteomes" id="UP000054321"/>
    </source>
</evidence>
<dbReference type="Gene3D" id="3.50.50.60">
    <property type="entry name" value="FAD/NAD(P)-binding domain"/>
    <property type="match status" value="1"/>
</dbReference>
<dbReference type="HOGENOM" id="CLU_019225_1_0_1"/>
<dbReference type="GO" id="GO:0016491">
    <property type="term" value="F:oxidoreductase activity"/>
    <property type="evidence" value="ECO:0007669"/>
    <property type="project" value="UniProtKB-KW"/>
</dbReference>
<dbReference type="InterPro" id="IPR050346">
    <property type="entry name" value="FMO-like"/>
</dbReference>
<gene>
    <name evidence="4" type="ORF">OIDMADRAFT_106753</name>
</gene>
<keyword evidence="2" id="KW-0274">FAD</keyword>
<dbReference type="AlphaFoldDB" id="A0A0C3CX92"/>
<evidence type="ECO:0000256" key="3">
    <source>
        <dbReference type="ARBA" id="ARBA00023002"/>
    </source>
</evidence>
<dbReference type="OrthoDB" id="2915840at2759"/>
<evidence type="ECO:0000256" key="2">
    <source>
        <dbReference type="ARBA" id="ARBA00022827"/>
    </source>
</evidence>
<dbReference type="PANTHER" id="PTHR23023">
    <property type="entry name" value="DIMETHYLANILINE MONOOXYGENASE"/>
    <property type="match status" value="1"/>
</dbReference>
<keyword evidence="5" id="KW-1185">Reference proteome</keyword>
<dbReference type="InParanoid" id="A0A0C3CX92"/>